<evidence type="ECO:0000313" key="2">
    <source>
        <dbReference type="Proteomes" id="UP000593560"/>
    </source>
</evidence>
<dbReference type="AlphaFoldDB" id="A0A7J9G5N4"/>
<proteinExistence type="predicted"/>
<organism evidence="1 2">
    <name type="scientific">Gossypium harknessii</name>
    <dbReference type="NCBI Taxonomy" id="34285"/>
    <lineage>
        <taxon>Eukaryota</taxon>
        <taxon>Viridiplantae</taxon>
        <taxon>Streptophyta</taxon>
        <taxon>Embryophyta</taxon>
        <taxon>Tracheophyta</taxon>
        <taxon>Spermatophyta</taxon>
        <taxon>Magnoliopsida</taxon>
        <taxon>eudicotyledons</taxon>
        <taxon>Gunneridae</taxon>
        <taxon>Pentapetalae</taxon>
        <taxon>rosids</taxon>
        <taxon>malvids</taxon>
        <taxon>Malvales</taxon>
        <taxon>Malvaceae</taxon>
        <taxon>Malvoideae</taxon>
        <taxon>Gossypium</taxon>
    </lineage>
</organism>
<dbReference type="PANTHER" id="PTHR47481">
    <property type="match status" value="1"/>
</dbReference>
<dbReference type="EMBL" id="JABFAD010000002">
    <property type="protein sequence ID" value="MBA0792919.1"/>
    <property type="molecule type" value="Genomic_DNA"/>
</dbReference>
<dbReference type="OrthoDB" id="413361at2759"/>
<evidence type="ECO:0000313" key="1">
    <source>
        <dbReference type="EMBL" id="MBA0792919.1"/>
    </source>
</evidence>
<accession>A0A7J9G5N4</accession>
<dbReference type="PANTHER" id="PTHR47481:SF30">
    <property type="entry name" value="CCHC-TYPE DOMAIN-CONTAINING PROTEIN"/>
    <property type="match status" value="1"/>
</dbReference>
<name>A0A7J9G5N4_9ROSI</name>
<keyword evidence="2" id="KW-1185">Reference proteome</keyword>
<protein>
    <submittedName>
        <fullName evidence="1">Uncharacterized protein</fullName>
    </submittedName>
</protein>
<comment type="caution">
    <text evidence="1">The sequence shown here is derived from an EMBL/GenBank/DDBJ whole genome shotgun (WGS) entry which is preliminary data.</text>
</comment>
<sequence>MSAYLTKVKHLCDSLEEYGHNVSLKEQQSVILNDLPLEFDHVVSIITTSRISFDLQGILTTLLDAESQQQGCFTLFVRRVFLVVDEVGVGMVAVLGRSVRPVENPRMGSDNKSSNWGEPYSHMGHKPITTYMCYTNTSSSYAGGCAGPHFLHYAANPMKQSGSMCSGSLSS</sequence>
<gene>
    <name evidence="1" type="ORF">Gohar_017373</name>
</gene>
<reference evidence="1 2" key="1">
    <citation type="journal article" date="2019" name="Genome Biol. Evol.">
        <title>Insights into the evolution of the New World diploid cottons (Gossypium, subgenus Houzingenia) based on genome sequencing.</title>
        <authorList>
            <person name="Grover C.E."/>
            <person name="Arick M.A. 2nd"/>
            <person name="Thrash A."/>
            <person name="Conover J.L."/>
            <person name="Sanders W.S."/>
            <person name="Peterson D.G."/>
            <person name="Frelichowski J.E."/>
            <person name="Scheffler J.A."/>
            <person name="Scheffler B.E."/>
            <person name="Wendel J.F."/>
        </authorList>
    </citation>
    <scope>NUCLEOTIDE SEQUENCE [LARGE SCALE GENOMIC DNA]</scope>
    <source>
        <strain evidence="1">0</strain>
        <tissue evidence="1">Leaf</tissue>
    </source>
</reference>
<dbReference type="Proteomes" id="UP000593560">
    <property type="component" value="Unassembled WGS sequence"/>
</dbReference>